<keyword evidence="2" id="KW-1185">Reference proteome</keyword>
<dbReference type="EMBL" id="MN094788">
    <property type="protein sequence ID" value="QDH83701.1"/>
    <property type="molecule type" value="Genomic_DNA"/>
</dbReference>
<reference evidence="1 2" key="1">
    <citation type="submission" date="2019-06" db="EMBL/GenBank/DDBJ databases">
        <authorList>
            <person name="Kincaid V.D."/>
            <person name="Fuller A."/>
            <person name="Hodges K."/>
            <person name="Bansal M."/>
            <person name="Essig J."/>
            <person name="Johnson A."/>
        </authorList>
    </citation>
    <scope>NUCLEOTIDE SEQUENCE [LARGE SCALE GENOMIC DNA]</scope>
</reference>
<name>A0A514CT89_9CAUD</name>
<protein>
    <submittedName>
        <fullName evidence="1">Uncharacterized protein</fullName>
    </submittedName>
</protein>
<dbReference type="GeneID" id="56136003"/>
<evidence type="ECO:0000313" key="1">
    <source>
        <dbReference type="EMBL" id="QDH83701.1"/>
    </source>
</evidence>
<dbReference type="KEGG" id="vg:56136003"/>
<proteinExistence type="predicted"/>
<sequence>MDSPANIWEHGIVSPIIIEYGGEQLMRDIVQLMAEYVATSGNAPEDFYLILEKPTKLPVLGVEEMTRTGCYLGLYVNTREFHDGVSNMLCVHSITIEIDDSSDPMRMTKAYNSIRPTLQ</sequence>
<accession>A0A514CT89</accession>
<dbReference type="Proteomes" id="UP000320799">
    <property type="component" value="Segment"/>
</dbReference>
<organism evidence="1 2">
    <name type="scientific">Achromobacter phage Motura</name>
    <dbReference type="NCBI Taxonomy" id="2591403"/>
    <lineage>
        <taxon>Viruses</taxon>
        <taxon>Duplodnaviria</taxon>
        <taxon>Heunggongvirae</taxon>
        <taxon>Uroviricota</taxon>
        <taxon>Caudoviricetes</taxon>
        <taxon>Moturavirus</taxon>
        <taxon>Moturavirus motura</taxon>
    </lineage>
</organism>
<evidence type="ECO:0000313" key="2">
    <source>
        <dbReference type="Proteomes" id="UP000320799"/>
    </source>
</evidence>
<dbReference type="RefSeq" id="YP_009903727.1">
    <property type="nucleotide sequence ID" value="NC_049849.1"/>
</dbReference>